<reference evidence="2" key="1">
    <citation type="journal article" date="2010" name="Science">
        <title>Plasticity of animal genome architecture unmasked by rapid evolution of a pelagic tunicate.</title>
        <authorList>
            <person name="Denoeud F."/>
            <person name="Henriet S."/>
            <person name="Mungpakdee S."/>
            <person name="Aury J.M."/>
            <person name="Da Silva C."/>
            <person name="Brinkmann H."/>
            <person name="Mikhaleva J."/>
            <person name="Olsen L.C."/>
            <person name="Jubin C."/>
            <person name="Canestro C."/>
            <person name="Bouquet J.M."/>
            <person name="Danks G."/>
            <person name="Poulain J."/>
            <person name="Campsteijn C."/>
            <person name="Adamski M."/>
            <person name="Cross I."/>
            <person name="Yadetie F."/>
            <person name="Muffato M."/>
            <person name="Louis A."/>
            <person name="Butcher S."/>
            <person name="Tsagkogeorga G."/>
            <person name="Konrad A."/>
            <person name="Singh S."/>
            <person name="Jensen M.F."/>
            <person name="Cong E.H."/>
            <person name="Eikeseth-Otteraa H."/>
            <person name="Noel B."/>
            <person name="Anthouard V."/>
            <person name="Porcel B.M."/>
            <person name="Kachouri-Lafond R."/>
            <person name="Nishino A."/>
            <person name="Ugolini M."/>
            <person name="Chourrout P."/>
            <person name="Nishida H."/>
            <person name="Aasland R."/>
            <person name="Huzurbazar S."/>
            <person name="Westhof E."/>
            <person name="Delsuc F."/>
            <person name="Lehrach H."/>
            <person name="Reinhardt R."/>
            <person name="Weissenbach J."/>
            <person name="Roy S.W."/>
            <person name="Artiguenave F."/>
            <person name="Postlethwait J.H."/>
            <person name="Manak J.R."/>
            <person name="Thompson E.M."/>
            <person name="Jaillon O."/>
            <person name="Du Pasquier L."/>
            <person name="Boudinot P."/>
            <person name="Liberles D.A."/>
            <person name="Volff J.N."/>
            <person name="Philippe H."/>
            <person name="Lenhard B."/>
            <person name="Roest Crollius H."/>
            <person name="Wincker P."/>
            <person name="Chourrout D."/>
        </authorList>
    </citation>
    <scope>NUCLEOTIDE SEQUENCE [LARGE SCALE GENOMIC DNA]</scope>
</reference>
<keyword evidence="1" id="KW-1133">Transmembrane helix</keyword>
<dbReference type="Proteomes" id="UP000011014">
    <property type="component" value="Unassembled WGS sequence"/>
</dbReference>
<keyword evidence="1" id="KW-0472">Membrane</keyword>
<evidence type="ECO:0000256" key="1">
    <source>
        <dbReference type="SAM" id="Phobius"/>
    </source>
</evidence>
<keyword evidence="1" id="KW-0812">Transmembrane</keyword>
<evidence type="ECO:0000313" key="2">
    <source>
        <dbReference type="EMBL" id="CBY41691.1"/>
    </source>
</evidence>
<sequence>MHHKRRETLTIRDNHLLSTKIKIMAIYLISTSLTSHLMRLKKKKSKLMLKI</sequence>
<accession>E4Z1W3</accession>
<dbReference type="AlphaFoldDB" id="E4Z1W3"/>
<protein>
    <submittedName>
        <fullName evidence="2">Uncharacterized protein</fullName>
    </submittedName>
</protein>
<proteinExistence type="predicted"/>
<organism evidence="2">
    <name type="scientific">Oikopleura dioica</name>
    <name type="common">Tunicate</name>
    <dbReference type="NCBI Taxonomy" id="34765"/>
    <lineage>
        <taxon>Eukaryota</taxon>
        <taxon>Metazoa</taxon>
        <taxon>Chordata</taxon>
        <taxon>Tunicata</taxon>
        <taxon>Appendicularia</taxon>
        <taxon>Copelata</taxon>
        <taxon>Oikopleuridae</taxon>
        <taxon>Oikopleura</taxon>
    </lineage>
</organism>
<dbReference type="EMBL" id="FN656579">
    <property type="protein sequence ID" value="CBY41691.1"/>
    <property type="molecule type" value="Genomic_DNA"/>
</dbReference>
<feature type="transmembrane region" description="Helical" evidence="1">
    <location>
        <begin position="20"/>
        <end position="40"/>
    </location>
</feature>
<gene>
    <name evidence="2" type="ORF">GSOID_T00023777001</name>
</gene>
<feature type="non-terminal residue" evidence="2">
    <location>
        <position position="51"/>
    </location>
</feature>
<name>E4Z1W3_OIKDI</name>